<accession>A0A1H2S0E0</accession>
<dbReference type="RefSeq" id="WP_090224337.1">
    <property type="nucleotide sequence ID" value="NZ_FNNU01000001.1"/>
</dbReference>
<gene>
    <name evidence="1" type="ORF">SAMN05216287_0509</name>
</gene>
<keyword evidence="2" id="KW-1185">Reference proteome</keyword>
<dbReference type="InterPro" id="IPR029033">
    <property type="entry name" value="His_PPase_superfam"/>
</dbReference>
<reference evidence="2" key="1">
    <citation type="submission" date="2016-10" db="EMBL/GenBank/DDBJ databases">
        <authorList>
            <person name="Varghese N."/>
            <person name="Submissions S."/>
        </authorList>
    </citation>
    <scope>NUCLEOTIDE SEQUENCE [LARGE SCALE GENOMIC DNA]</scope>
    <source>
        <strain evidence="2">NRRL B-59562</strain>
    </source>
</reference>
<dbReference type="EMBL" id="FNNU01000001">
    <property type="protein sequence ID" value="SDW25156.1"/>
    <property type="molecule type" value="Genomic_DNA"/>
</dbReference>
<dbReference type="SUPFAM" id="SSF53254">
    <property type="entry name" value="Phosphoglycerate mutase-like"/>
    <property type="match status" value="1"/>
</dbReference>
<sequence length="187" mass="21408">MQITLVRHGRPNYSGAERCTPREMKTWIEGYNRAPVVCSEVPQSLIDQAKRTEVFACSSISRCVESRTRIAGGCTDEVDEVFAEAHLPYPDWNGPKLPVKVWRILFRGAWFLGFSRHTESIRVSRKRARKAADRLIELARIHGSVMLVGHGIMNVLISAELRKRGWSGPLNLILKDYWQPCTYRKAR</sequence>
<dbReference type="AlphaFoldDB" id="A0A1H2S0E0"/>
<organism evidence="1 2">
    <name type="scientific">Pseudomonas kuykendallii</name>
    <dbReference type="NCBI Taxonomy" id="1007099"/>
    <lineage>
        <taxon>Bacteria</taxon>
        <taxon>Pseudomonadati</taxon>
        <taxon>Pseudomonadota</taxon>
        <taxon>Gammaproteobacteria</taxon>
        <taxon>Pseudomonadales</taxon>
        <taxon>Pseudomonadaceae</taxon>
        <taxon>Pseudomonas</taxon>
    </lineage>
</organism>
<name>A0A1H2S0E0_9PSED</name>
<dbReference type="Proteomes" id="UP000243778">
    <property type="component" value="Unassembled WGS sequence"/>
</dbReference>
<protein>
    <submittedName>
        <fullName evidence="1">Broad specificity phosphatase PhoE</fullName>
    </submittedName>
</protein>
<dbReference type="Gene3D" id="3.40.50.1240">
    <property type="entry name" value="Phosphoglycerate mutase-like"/>
    <property type="match status" value="1"/>
</dbReference>
<evidence type="ECO:0000313" key="2">
    <source>
        <dbReference type="Proteomes" id="UP000243778"/>
    </source>
</evidence>
<evidence type="ECO:0000313" key="1">
    <source>
        <dbReference type="EMBL" id="SDW25156.1"/>
    </source>
</evidence>
<proteinExistence type="predicted"/>
<dbReference type="OrthoDB" id="9156506at2"/>